<evidence type="ECO:0000313" key="3">
    <source>
        <dbReference type="EMBL" id="CAG5130057.1"/>
    </source>
</evidence>
<comment type="similarity">
    <text evidence="1">Belongs to the RMD1/sif2 family.</text>
</comment>
<dbReference type="Pfam" id="PF02582">
    <property type="entry name" value="DUF155"/>
    <property type="match status" value="1"/>
</dbReference>
<evidence type="ECO:0000256" key="1">
    <source>
        <dbReference type="ARBA" id="ARBA00008306"/>
    </source>
</evidence>
<dbReference type="GO" id="GO:0005739">
    <property type="term" value="C:mitochondrion"/>
    <property type="evidence" value="ECO:0007669"/>
    <property type="project" value="UniProtKB-ARBA"/>
</dbReference>
<sequence length="489" mass="55213">MQEIKRDQQQLHMLSRRAACWSYINDKMKQISMSLMFARKLLTATRCSSFSGKSASGNSFSGRNIKTPITVSFGSIVNTSRNDKMTKIWPCLTVYVRHLHGCQRVGFHYSASSSHKTMKSCIAAGNLTSRGMMPQLSNTSDYSTTVSQSSALPDVSKSISALQVKRPARKKTPPVSEEGRALQMDNVVAYAVAEEINLSGLEAHIAKQGLYSVGRLPADVTTALHVRGKYNVEQRPKEIFVFEDGSVIFWCVPEIERGTFLKMLGKFSQGSYTPSLVLYEREEMDFTYARGNTSLSGDLIQLKDGAGDSQHTLLEMYAFSNALAQSVKLAMWEASFNKFVESIENVTEDLRLGRKISMSREQVLKKTGELFSLRNRINLSSDLLDTPDFYWDREALEPLYVSLCNYLSIPRRTKVMNQKLNHCCDLTELLITQLNNTHHVRLEVMIIILILVEVMFEIIHVMERYWTQPAAEPAVSADTSKETREILVH</sequence>
<gene>
    <name evidence="3" type="ORF">CUNI_LOCUS15615</name>
</gene>
<dbReference type="OrthoDB" id="242766at2759"/>
<dbReference type="AlphaFoldDB" id="A0A8S3ZKJ4"/>
<accession>A0A8S3ZKJ4</accession>
<dbReference type="Proteomes" id="UP000678393">
    <property type="component" value="Unassembled WGS sequence"/>
</dbReference>
<evidence type="ECO:0000313" key="4">
    <source>
        <dbReference type="Proteomes" id="UP000678393"/>
    </source>
</evidence>
<proteinExistence type="inferred from homology"/>
<reference evidence="3" key="1">
    <citation type="submission" date="2021-04" db="EMBL/GenBank/DDBJ databases">
        <authorList>
            <consortium name="Molecular Ecology Group"/>
        </authorList>
    </citation>
    <scope>NUCLEOTIDE SEQUENCE</scope>
</reference>
<protein>
    <recommendedName>
        <fullName evidence="2">DUF155 domain-containing protein</fullName>
    </recommendedName>
</protein>
<dbReference type="GO" id="GO:0070131">
    <property type="term" value="P:positive regulation of mitochondrial translation"/>
    <property type="evidence" value="ECO:0007669"/>
    <property type="project" value="TreeGrafter"/>
</dbReference>
<name>A0A8S3ZKJ4_9EUPU</name>
<comment type="caution">
    <text evidence="3">The sequence shown here is derived from an EMBL/GenBank/DDBJ whole genome shotgun (WGS) entry which is preliminary data.</text>
</comment>
<dbReference type="InterPro" id="IPR003734">
    <property type="entry name" value="DUF155"/>
</dbReference>
<dbReference type="EMBL" id="CAJHNH020003824">
    <property type="protein sequence ID" value="CAG5130057.1"/>
    <property type="molecule type" value="Genomic_DNA"/>
</dbReference>
<organism evidence="3 4">
    <name type="scientific">Candidula unifasciata</name>
    <dbReference type="NCBI Taxonomy" id="100452"/>
    <lineage>
        <taxon>Eukaryota</taxon>
        <taxon>Metazoa</taxon>
        <taxon>Spiralia</taxon>
        <taxon>Lophotrochozoa</taxon>
        <taxon>Mollusca</taxon>
        <taxon>Gastropoda</taxon>
        <taxon>Heterobranchia</taxon>
        <taxon>Euthyneura</taxon>
        <taxon>Panpulmonata</taxon>
        <taxon>Eupulmonata</taxon>
        <taxon>Stylommatophora</taxon>
        <taxon>Helicina</taxon>
        <taxon>Helicoidea</taxon>
        <taxon>Geomitridae</taxon>
        <taxon>Candidula</taxon>
    </lineage>
</organism>
<evidence type="ECO:0000259" key="2">
    <source>
        <dbReference type="Pfam" id="PF02582"/>
    </source>
</evidence>
<feature type="domain" description="DUF155" evidence="2">
    <location>
        <begin position="239"/>
        <end position="417"/>
    </location>
</feature>
<dbReference type="PANTHER" id="PTHR16255:SF1">
    <property type="entry name" value="REQUIRED FOR MEIOTIC NUCLEAR DIVISION PROTEIN 1 HOMOLOG"/>
    <property type="match status" value="1"/>
</dbReference>
<keyword evidence="4" id="KW-1185">Reference proteome</keyword>
<dbReference type="InterPro" id="IPR051624">
    <property type="entry name" value="RMD1/Sad1-interacting"/>
</dbReference>
<dbReference type="PANTHER" id="PTHR16255">
    <property type="entry name" value="REQUIRED FOR MEIOTIC NUCLEAR DIVISION PROTEIN 1 HOMOLOG"/>
    <property type="match status" value="1"/>
</dbReference>